<sequence length="353" mass="39133">MEEADALMCRAAKHIKTSMFKWTSNWEAAAKDYESAGMLYSRVGDTKNVRIAWEEAATAHQKNGQTFLAARVLDRLGEFLAEQARSATLNRELYLKLLDDSVETLRAAANKFAEDSKFDKQAEELVKAANLLHPVGIAGDSQSSMALLPQEEQEKFKRAVNLMKEAVEVLEENEECSLSYIVRLPEIYRTWLLMHLRAGDILGAVGVLERQLGVRLASASATCGGNGSSEAKNKGLFHRLNQPHNVAKAGLEVVVLCLSQNDIPLARNAMTRLHNLQGFVGSGEETLAASLLSAFEDRDAGRIQEALSDNKLLFITSDISRIARNMKLKFATISTSKQSEQQNEEDEDFESLR</sequence>
<dbReference type="GO" id="GO:0019905">
    <property type="term" value="F:syntaxin binding"/>
    <property type="evidence" value="ECO:0007669"/>
    <property type="project" value="TreeGrafter"/>
</dbReference>
<keyword evidence="4" id="KW-0931">ER-Golgi transport</keyword>
<keyword evidence="6" id="KW-0472">Membrane</keyword>
<keyword evidence="5" id="KW-0653">Protein transport</keyword>
<dbReference type="InterPro" id="IPR000744">
    <property type="entry name" value="NSF_attach"/>
</dbReference>
<evidence type="ECO:0000256" key="4">
    <source>
        <dbReference type="ARBA" id="ARBA00022892"/>
    </source>
</evidence>
<protein>
    <recommendedName>
        <fullName evidence="7">Gamma-soluble NSF attachment protein</fullName>
    </recommendedName>
    <alternativeName>
        <fullName evidence="8">N-ethylmaleimide-sensitive factor attachment protein gamma</fullName>
    </alternativeName>
</protein>
<dbReference type="InterPro" id="IPR011990">
    <property type="entry name" value="TPR-like_helical_dom_sf"/>
</dbReference>
<feature type="region of interest" description="Disordered" evidence="9">
    <location>
        <begin position="334"/>
        <end position="353"/>
    </location>
</feature>
<comment type="subcellular location">
    <subcellularLocation>
        <location evidence="1">Membrane</location>
        <topology evidence="1">Peripheral membrane protein</topology>
    </subcellularLocation>
</comment>
<feature type="compositionally biased region" description="Acidic residues" evidence="9">
    <location>
        <begin position="342"/>
        <end position="353"/>
    </location>
</feature>
<dbReference type="SUPFAM" id="SSF48452">
    <property type="entry name" value="TPR-like"/>
    <property type="match status" value="1"/>
</dbReference>
<evidence type="ECO:0000256" key="3">
    <source>
        <dbReference type="ARBA" id="ARBA00022448"/>
    </source>
</evidence>
<gene>
    <name evidence="10" type="ORF">TVY486_1002990</name>
</gene>
<dbReference type="GO" id="GO:0016192">
    <property type="term" value="P:vesicle-mediated transport"/>
    <property type="evidence" value="ECO:0007669"/>
    <property type="project" value="UniProtKB-KW"/>
</dbReference>
<dbReference type="AlphaFoldDB" id="G0U5U5"/>
<evidence type="ECO:0000256" key="9">
    <source>
        <dbReference type="SAM" id="MobiDB-lite"/>
    </source>
</evidence>
<accession>G0U5U5</accession>
<evidence type="ECO:0000256" key="2">
    <source>
        <dbReference type="ARBA" id="ARBA00010050"/>
    </source>
</evidence>
<dbReference type="GO" id="GO:0005774">
    <property type="term" value="C:vacuolar membrane"/>
    <property type="evidence" value="ECO:0007669"/>
    <property type="project" value="TreeGrafter"/>
</dbReference>
<dbReference type="PANTHER" id="PTHR13768">
    <property type="entry name" value="SOLUBLE NSF ATTACHMENT PROTEIN SNAP"/>
    <property type="match status" value="1"/>
</dbReference>
<evidence type="ECO:0000313" key="10">
    <source>
        <dbReference type="EMBL" id="CCC51246.1"/>
    </source>
</evidence>
<organism evidence="10">
    <name type="scientific">Trypanosoma vivax (strain Y486)</name>
    <dbReference type="NCBI Taxonomy" id="1055687"/>
    <lineage>
        <taxon>Eukaryota</taxon>
        <taxon>Discoba</taxon>
        <taxon>Euglenozoa</taxon>
        <taxon>Kinetoplastea</taxon>
        <taxon>Metakinetoplastina</taxon>
        <taxon>Trypanosomatida</taxon>
        <taxon>Trypanosomatidae</taxon>
        <taxon>Trypanosoma</taxon>
        <taxon>Duttonella</taxon>
    </lineage>
</organism>
<dbReference type="VEuPathDB" id="TriTrypDB:TvY486_1002990"/>
<reference evidence="10" key="1">
    <citation type="journal article" date="2012" name="Proc. Natl. Acad. Sci. U.S.A.">
        <title>Antigenic diversity is generated by distinct evolutionary mechanisms in African trypanosome species.</title>
        <authorList>
            <person name="Jackson A.P."/>
            <person name="Berry A."/>
            <person name="Aslett M."/>
            <person name="Allison H.C."/>
            <person name="Burton P."/>
            <person name="Vavrova-Anderson J."/>
            <person name="Brown R."/>
            <person name="Browne H."/>
            <person name="Corton N."/>
            <person name="Hauser H."/>
            <person name="Gamble J."/>
            <person name="Gilderthorp R."/>
            <person name="Marcello L."/>
            <person name="McQuillan J."/>
            <person name="Otto T.D."/>
            <person name="Quail M.A."/>
            <person name="Sanders M.J."/>
            <person name="van Tonder A."/>
            <person name="Ginger M.L."/>
            <person name="Field M.C."/>
            <person name="Barry J.D."/>
            <person name="Hertz-Fowler C."/>
            <person name="Berriman M."/>
        </authorList>
    </citation>
    <scope>NUCLEOTIDE SEQUENCE</scope>
    <source>
        <strain evidence="10">Y486</strain>
    </source>
</reference>
<comment type="similarity">
    <text evidence="2">Belongs to the SNAP family.</text>
</comment>
<evidence type="ECO:0000256" key="1">
    <source>
        <dbReference type="ARBA" id="ARBA00004170"/>
    </source>
</evidence>
<evidence type="ECO:0000256" key="7">
    <source>
        <dbReference type="ARBA" id="ARBA00040047"/>
    </source>
</evidence>
<evidence type="ECO:0000256" key="5">
    <source>
        <dbReference type="ARBA" id="ARBA00022927"/>
    </source>
</evidence>
<proteinExistence type="inferred from homology"/>
<evidence type="ECO:0000256" key="8">
    <source>
        <dbReference type="ARBA" id="ARBA00042485"/>
    </source>
</evidence>
<dbReference type="GO" id="GO:0031201">
    <property type="term" value="C:SNARE complex"/>
    <property type="evidence" value="ECO:0007669"/>
    <property type="project" value="TreeGrafter"/>
</dbReference>
<keyword evidence="3" id="KW-0813">Transport</keyword>
<dbReference type="Gene3D" id="1.25.40.10">
    <property type="entry name" value="Tetratricopeptide repeat domain"/>
    <property type="match status" value="1"/>
</dbReference>
<dbReference type="GO" id="GO:0006886">
    <property type="term" value="P:intracellular protein transport"/>
    <property type="evidence" value="ECO:0007669"/>
    <property type="project" value="InterPro"/>
</dbReference>
<name>G0U5U5_TRYVY</name>
<evidence type="ECO:0000256" key="6">
    <source>
        <dbReference type="ARBA" id="ARBA00023136"/>
    </source>
</evidence>
<dbReference type="GO" id="GO:0005483">
    <property type="term" value="F:soluble NSF attachment protein activity"/>
    <property type="evidence" value="ECO:0007669"/>
    <property type="project" value="TreeGrafter"/>
</dbReference>
<dbReference type="PANTHER" id="PTHR13768:SF2">
    <property type="entry name" value="GAMMA-SOLUBLE NSF ATTACHMENT PROTEIN"/>
    <property type="match status" value="1"/>
</dbReference>
<dbReference type="EMBL" id="HE573026">
    <property type="protein sequence ID" value="CCC51246.1"/>
    <property type="molecule type" value="Genomic_DNA"/>
</dbReference>